<dbReference type="Pfam" id="PF00392">
    <property type="entry name" value="GntR"/>
    <property type="match status" value="1"/>
</dbReference>
<dbReference type="RefSeq" id="WP_165833053.1">
    <property type="nucleotide sequence ID" value="NZ_CAJKCJ010000040.1"/>
</dbReference>
<dbReference type="InterPro" id="IPR046335">
    <property type="entry name" value="LacI/GalR-like_sensor"/>
</dbReference>
<dbReference type="PANTHER" id="PTHR30146:SF109">
    <property type="entry name" value="HTH-TYPE TRANSCRIPTIONAL REGULATOR GALS"/>
    <property type="match status" value="1"/>
</dbReference>
<keyword evidence="3" id="KW-0804">Transcription</keyword>
<reference evidence="5 6" key="1">
    <citation type="submission" date="2018-04" db="EMBL/GenBank/DDBJ databases">
        <title>Genomic Encyclopedia of Type Strains, Phase IV (KMG-IV): sequencing the most valuable type-strain genomes for metagenomic binning, comparative biology and taxonomic classification.</title>
        <authorList>
            <person name="Goeker M."/>
        </authorList>
    </citation>
    <scope>NUCLEOTIDE SEQUENCE [LARGE SCALE GENOMIC DNA]</scope>
    <source>
        <strain evidence="5 6">DSM 14823</strain>
    </source>
</reference>
<dbReference type="InterPro" id="IPR000524">
    <property type="entry name" value="Tscrpt_reg_HTH_GntR"/>
</dbReference>
<dbReference type="AlphaFoldDB" id="A0A2U1AT08"/>
<comment type="caution">
    <text evidence="5">The sequence shown here is derived from an EMBL/GenBank/DDBJ whole genome shotgun (WGS) entry which is preliminary data.</text>
</comment>
<keyword evidence="2 5" id="KW-0238">DNA-binding</keyword>
<dbReference type="Gene3D" id="1.10.10.10">
    <property type="entry name" value="Winged helix-like DNA-binding domain superfamily/Winged helix DNA-binding domain"/>
    <property type="match status" value="1"/>
</dbReference>
<keyword evidence="1" id="KW-0805">Transcription regulation</keyword>
<dbReference type="GO" id="GO:0003700">
    <property type="term" value="F:DNA-binding transcription factor activity"/>
    <property type="evidence" value="ECO:0007669"/>
    <property type="project" value="InterPro"/>
</dbReference>
<evidence type="ECO:0000313" key="6">
    <source>
        <dbReference type="Proteomes" id="UP000245959"/>
    </source>
</evidence>
<sequence>MKYHSKSSRVAEVVLADLAGGRFRGETFLPSEQRLAEYYSSSRHTIRRIIGNLVDDGVLTRCGNQRLQVNPEKLREVEAEHSAPEQITLAFAYAAYPDAMISSVTTGLKQYVAEHDMKLQLLTSPTGHGPMLRTLEHAAALGIQGIFVLPYFMEEYVDVINKLMDSGVAVATLSELPGVQCSSVCGDDYSGAFVAVSRLIEKYNRPVYFFGPRGETSSSVDRYNAYCRAMTEAGFDEEVAAYTVDFEAYGSNPESWPMESKLERPADMARAFLKQVETPVSLFCMNDYMAQGVYRAAARLKLEIGKDVVLIGFGDLPMAQRLEPPLTTIRSAREQIGYQAAKLLHGLVKGELNTAVHLRLPMELIERASC</sequence>
<organism evidence="5 6">
    <name type="scientific">Victivallis vadensis</name>
    <dbReference type="NCBI Taxonomy" id="172901"/>
    <lineage>
        <taxon>Bacteria</taxon>
        <taxon>Pseudomonadati</taxon>
        <taxon>Lentisphaerota</taxon>
        <taxon>Lentisphaeria</taxon>
        <taxon>Victivallales</taxon>
        <taxon>Victivallaceae</taxon>
        <taxon>Victivallis</taxon>
    </lineage>
</organism>
<feature type="domain" description="HTH gntR-type" evidence="4">
    <location>
        <begin position="4"/>
        <end position="72"/>
    </location>
</feature>
<dbReference type="PANTHER" id="PTHR30146">
    <property type="entry name" value="LACI-RELATED TRANSCRIPTIONAL REPRESSOR"/>
    <property type="match status" value="1"/>
</dbReference>
<accession>A0A2U1AT08</accession>
<evidence type="ECO:0000313" key="5">
    <source>
        <dbReference type="EMBL" id="PVY39542.1"/>
    </source>
</evidence>
<dbReference type="Gene3D" id="3.40.50.2300">
    <property type="match status" value="1"/>
</dbReference>
<dbReference type="GeneID" id="78295921"/>
<evidence type="ECO:0000256" key="3">
    <source>
        <dbReference type="ARBA" id="ARBA00023163"/>
    </source>
</evidence>
<dbReference type="EMBL" id="QEKH01000020">
    <property type="protein sequence ID" value="PVY39542.1"/>
    <property type="molecule type" value="Genomic_DNA"/>
</dbReference>
<dbReference type="InterPro" id="IPR028082">
    <property type="entry name" value="Peripla_BP_I"/>
</dbReference>
<dbReference type="SUPFAM" id="SSF53822">
    <property type="entry name" value="Periplasmic binding protein-like I"/>
    <property type="match status" value="1"/>
</dbReference>
<dbReference type="GO" id="GO:0000976">
    <property type="term" value="F:transcription cis-regulatory region binding"/>
    <property type="evidence" value="ECO:0007669"/>
    <property type="project" value="TreeGrafter"/>
</dbReference>
<evidence type="ECO:0000256" key="1">
    <source>
        <dbReference type="ARBA" id="ARBA00023015"/>
    </source>
</evidence>
<dbReference type="SUPFAM" id="SSF46785">
    <property type="entry name" value="Winged helix' DNA-binding domain"/>
    <property type="match status" value="1"/>
</dbReference>
<dbReference type="Proteomes" id="UP000245959">
    <property type="component" value="Unassembled WGS sequence"/>
</dbReference>
<evidence type="ECO:0000256" key="2">
    <source>
        <dbReference type="ARBA" id="ARBA00023125"/>
    </source>
</evidence>
<dbReference type="PRINTS" id="PR00035">
    <property type="entry name" value="HTHGNTR"/>
</dbReference>
<keyword evidence="6" id="KW-1185">Reference proteome</keyword>
<dbReference type="Pfam" id="PF13377">
    <property type="entry name" value="Peripla_BP_3"/>
    <property type="match status" value="1"/>
</dbReference>
<dbReference type="InterPro" id="IPR036388">
    <property type="entry name" value="WH-like_DNA-bd_sf"/>
</dbReference>
<gene>
    <name evidence="5" type="ORF">C8D82_12018</name>
</gene>
<proteinExistence type="predicted"/>
<protein>
    <submittedName>
        <fullName evidence="5">DNA-binding LacI/PurR family transcriptional regulator</fullName>
    </submittedName>
</protein>
<dbReference type="PROSITE" id="PS50949">
    <property type="entry name" value="HTH_GNTR"/>
    <property type="match status" value="1"/>
</dbReference>
<dbReference type="InterPro" id="IPR036390">
    <property type="entry name" value="WH_DNA-bd_sf"/>
</dbReference>
<dbReference type="CDD" id="cd06267">
    <property type="entry name" value="PBP1_LacI_sugar_binding-like"/>
    <property type="match status" value="1"/>
</dbReference>
<name>A0A2U1AT08_9BACT</name>
<evidence type="ECO:0000259" key="4">
    <source>
        <dbReference type="PROSITE" id="PS50949"/>
    </source>
</evidence>